<sequence length="91" mass="9906">MGCSFSHSTITSSSSDDKSLLVTSLLFQFNRAVSWVHAASNRLSGDVRALSGVDEGLATLVAVRMQYERGKDARDVLRTPSGRAERHKPGR</sequence>
<dbReference type="EMBL" id="JAIWYP010000006">
    <property type="protein sequence ID" value="KAH3805228.1"/>
    <property type="molecule type" value="Genomic_DNA"/>
</dbReference>
<evidence type="ECO:0000313" key="2">
    <source>
        <dbReference type="EMBL" id="KAH3805228.1"/>
    </source>
</evidence>
<gene>
    <name evidence="2" type="ORF">DPMN_133525</name>
</gene>
<evidence type="ECO:0000313" key="3">
    <source>
        <dbReference type="Proteomes" id="UP000828390"/>
    </source>
</evidence>
<organism evidence="2 3">
    <name type="scientific">Dreissena polymorpha</name>
    <name type="common">Zebra mussel</name>
    <name type="synonym">Mytilus polymorpha</name>
    <dbReference type="NCBI Taxonomy" id="45954"/>
    <lineage>
        <taxon>Eukaryota</taxon>
        <taxon>Metazoa</taxon>
        <taxon>Spiralia</taxon>
        <taxon>Lophotrochozoa</taxon>
        <taxon>Mollusca</taxon>
        <taxon>Bivalvia</taxon>
        <taxon>Autobranchia</taxon>
        <taxon>Heteroconchia</taxon>
        <taxon>Euheterodonta</taxon>
        <taxon>Imparidentia</taxon>
        <taxon>Neoheterodontei</taxon>
        <taxon>Myida</taxon>
        <taxon>Dreissenoidea</taxon>
        <taxon>Dreissenidae</taxon>
        <taxon>Dreissena</taxon>
    </lineage>
</organism>
<proteinExistence type="predicted"/>
<name>A0A9D4FY27_DREPO</name>
<reference evidence="2" key="1">
    <citation type="journal article" date="2019" name="bioRxiv">
        <title>The Genome of the Zebra Mussel, Dreissena polymorpha: A Resource for Invasive Species Research.</title>
        <authorList>
            <person name="McCartney M.A."/>
            <person name="Auch B."/>
            <person name="Kono T."/>
            <person name="Mallez S."/>
            <person name="Zhang Y."/>
            <person name="Obille A."/>
            <person name="Becker A."/>
            <person name="Abrahante J.E."/>
            <person name="Garbe J."/>
            <person name="Badalamenti J.P."/>
            <person name="Herman A."/>
            <person name="Mangelson H."/>
            <person name="Liachko I."/>
            <person name="Sullivan S."/>
            <person name="Sone E.D."/>
            <person name="Koren S."/>
            <person name="Silverstein K.A.T."/>
            <person name="Beckman K.B."/>
            <person name="Gohl D.M."/>
        </authorList>
    </citation>
    <scope>NUCLEOTIDE SEQUENCE</scope>
    <source>
        <strain evidence="2">Duluth1</strain>
        <tissue evidence="2">Whole animal</tissue>
    </source>
</reference>
<comment type="caution">
    <text evidence="2">The sequence shown here is derived from an EMBL/GenBank/DDBJ whole genome shotgun (WGS) entry which is preliminary data.</text>
</comment>
<dbReference type="Proteomes" id="UP000828390">
    <property type="component" value="Unassembled WGS sequence"/>
</dbReference>
<feature type="region of interest" description="Disordered" evidence="1">
    <location>
        <begin position="72"/>
        <end position="91"/>
    </location>
</feature>
<protein>
    <submittedName>
        <fullName evidence="2">Uncharacterized protein</fullName>
    </submittedName>
</protein>
<keyword evidence="3" id="KW-1185">Reference proteome</keyword>
<accession>A0A9D4FY27</accession>
<evidence type="ECO:0000256" key="1">
    <source>
        <dbReference type="SAM" id="MobiDB-lite"/>
    </source>
</evidence>
<reference evidence="2" key="2">
    <citation type="submission" date="2020-11" db="EMBL/GenBank/DDBJ databases">
        <authorList>
            <person name="McCartney M.A."/>
            <person name="Auch B."/>
            <person name="Kono T."/>
            <person name="Mallez S."/>
            <person name="Becker A."/>
            <person name="Gohl D.M."/>
            <person name="Silverstein K.A.T."/>
            <person name="Koren S."/>
            <person name="Bechman K.B."/>
            <person name="Herman A."/>
            <person name="Abrahante J.E."/>
            <person name="Garbe J."/>
        </authorList>
    </citation>
    <scope>NUCLEOTIDE SEQUENCE</scope>
    <source>
        <strain evidence="2">Duluth1</strain>
        <tissue evidence="2">Whole animal</tissue>
    </source>
</reference>
<dbReference type="AlphaFoldDB" id="A0A9D4FY27"/>